<reference evidence="1" key="2">
    <citation type="submission" date="2021-09" db="EMBL/GenBank/DDBJ databases">
        <authorList>
            <person name="Jia N."/>
            <person name="Wang J."/>
            <person name="Shi W."/>
            <person name="Du L."/>
            <person name="Sun Y."/>
            <person name="Zhan W."/>
            <person name="Jiang J."/>
            <person name="Wang Q."/>
            <person name="Zhang B."/>
            <person name="Ji P."/>
            <person name="Sakyi L.B."/>
            <person name="Cui X."/>
            <person name="Yuan T."/>
            <person name="Jiang B."/>
            <person name="Yang W."/>
            <person name="Lam T.T.-Y."/>
            <person name="Chang Q."/>
            <person name="Ding S."/>
            <person name="Wang X."/>
            <person name="Zhu J."/>
            <person name="Ruan X."/>
            <person name="Zhao L."/>
            <person name="Wei J."/>
            <person name="Que T."/>
            <person name="Du C."/>
            <person name="Cheng J."/>
            <person name="Dai P."/>
            <person name="Han X."/>
            <person name="Huang E."/>
            <person name="Gao Y."/>
            <person name="Liu J."/>
            <person name="Shao H."/>
            <person name="Ye R."/>
            <person name="Li L."/>
            <person name="Wei W."/>
            <person name="Wang X."/>
            <person name="Wang C."/>
            <person name="Huo Q."/>
            <person name="Li W."/>
            <person name="Guo W."/>
            <person name="Chen H."/>
            <person name="Chen S."/>
            <person name="Zhou L."/>
            <person name="Zhou L."/>
            <person name="Ni X."/>
            <person name="Tian J."/>
            <person name="Zhou Y."/>
            <person name="Sheng Y."/>
            <person name="Liu T."/>
            <person name="Pan Y."/>
            <person name="Xia L."/>
            <person name="Li J."/>
            <person name="Zhao F."/>
            <person name="Cao W."/>
        </authorList>
    </citation>
    <scope>NUCLEOTIDE SEQUENCE</scope>
    <source>
        <strain evidence="1">Rsan-2018</strain>
        <tissue evidence="1">Larvae</tissue>
    </source>
</reference>
<dbReference type="Proteomes" id="UP000821837">
    <property type="component" value="Unassembled WGS sequence"/>
</dbReference>
<accession>A0A9D4SWJ5</accession>
<protein>
    <submittedName>
        <fullName evidence="1">Uncharacterized protein</fullName>
    </submittedName>
</protein>
<keyword evidence="2" id="KW-1185">Reference proteome</keyword>
<proteinExistence type="predicted"/>
<gene>
    <name evidence="1" type="ORF">HPB52_006352</name>
</gene>
<name>A0A9D4SWJ5_RHISA</name>
<evidence type="ECO:0000313" key="1">
    <source>
        <dbReference type="EMBL" id="KAH7956136.1"/>
    </source>
</evidence>
<organism evidence="1 2">
    <name type="scientific">Rhipicephalus sanguineus</name>
    <name type="common">Brown dog tick</name>
    <name type="synonym">Ixodes sanguineus</name>
    <dbReference type="NCBI Taxonomy" id="34632"/>
    <lineage>
        <taxon>Eukaryota</taxon>
        <taxon>Metazoa</taxon>
        <taxon>Ecdysozoa</taxon>
        <taxon>Arthropoda</taxon>
        <taxon>Chelicerata</taxon>
        <taxon>Arachnida</taxon>
        <taxon>Acari</taxon>
        <taxon>Parasitiformes</taxon>
        <taxon>Ixodida</taxon>
        <taxon>Ixodoidea</taxon>
        <taxon>Ixodidae</taxon>
        <taxon>Rhipicephalinae</taxon>
        <taxon>Rhipicephalus</taxon>
        <taxon>Rhipicephalus</taxon>
    </lineage>
</organism>
<evidence type="ECO:0000313" key="2">
    <source>
        <dbReference type="Proteomes" id="UP000821837"/>
    </source>
</evidence>
<dbReference type="EMBL" id="JABSTV010001250">
    <property type="protein sequence ID" value="KAH7956136.1"/>
    <property type="molecule type" value="Genomic_DNA"/>
</dbReference>
<reference evidence="1" key="1">
    <citation type="journal article" date="2020" name="Cell">
        <title>Large-Scale Comparative Analyses of Tick Genomes Elucidate Their Genetic Diversity and Vector Capacities.</title>
        <authorList>
            <consortium name="Tick Genome and Microbiome Consortium (TIGMIC)"/>
            <person name="Jia N."/>
            <person name="Wang J."/>
            <person name="Shi W."/>
            <person name="Du L."/>
            <person name="Sun Y."/>
            <person name="Zhan W."/>
            <person name="Jiang J.F."/>
            <person name="Wang Q."/>
            <person name="Zhang B."/>
            <person name="Ji P."/>
            <person name="Bell-Sakyi L."/>
            <person name="Cui X.M."/>
            <person name="Yuan T.T."/>
            <person name="Jiang B.G."/>
            <person name="Yang W.F."/>
            <person name="Lam T.T."/>
            <person name="Chang Q.C."/>
            <person name="Ding S.J."/>
            <person name="Wang X.J."/>
            <person name="Zhu J.G."/>
            <person name="Ruan X.D."/>
            <person name="Zhao L."/>
            <person name="Wei J.T."/>
            <person name="Ye R.Z."/>
            <person name="Que T.C."/>
            <person name="Du C.H."/>
            <person name="Zhou Y.H."/>
            <person name="Cheng J.X."/>
            <person name="Dai P.F."/>
            <person name="Guo W.B."/>
            <person name="Han X.H."/>
            <person name="Huang E.J."/>
            <person name="Li L.F."/>
            <person name="Wei W."/>
            <person name="Gao Y.C."/>
            <person name="Liu J.Z."/>
            <person name="Shao H.Z."/>
            <person name="Wang X."/>
            <person name="Wang C.C."/>
            <person name="Yang T.C."/>
            <person name="Huo Q.B."/>
            <person name="Li W."/>
            <person name="Chen H.Y."/>
            <person name="Chen S.E."/>
            <person name="Zhou L.G."/>
            <person name="Ni X.B."/>
            <person name="Tian J.H."/>
            <person name="Sheng Y."/>
            <person name="Liu T."/>
            <person name="Pan Y.S."/>
            <person name="Xia L.Y."/>
            <person name="Li J."/>
            <person name="Zhao F."/>
            <person name="Cao W.C."/>
        </authorList>
    </citation>
    <scope>NUCLEOTIDE SEQUENCE</scope>
    <source>
        <strain evidence="1">Rsan-2018</strain>
    </source>
</reference>
<dbReference type="AlphaFoldDB" id="A0A9D4SWJ5"/>
<sequence length="142" mass="15064">MAHLRVRTQGVKILQARMLGKSKTAVITFDGKVVSRFVNYYGGTSLETALDAASFAGGHNSGSKANLGPSCRSLQLLQLGPKFALEPLLCPPAKLAASRAVSRLVPEEERARFLRAARLRCSGTIGTQSSKEGADPSSAARH</sequence>
<comment type="caution">
    <text evidence="1">The sequence shown here is derived from an EMBL/GenBank/DDBJ whole genome shotgun (WGS) entry which is preliminary data.</text>
</comment>